<dbReference type="Pfam" id="PF14485">
    <property type="entry name" value="DUF4431"/>
    <property type="match status" value="1"/>
</dbReference>
<feature type="domain" description="DUF4431" evidence="2">
    <location>
        <begin position="95"/>
        <end position="138"/>
    </location>
</feature>
<name>A0A9D6UM08_UNCSA</name>
<evidence type="ECO:0000259" key="2">
    <source>
        <dbReference type="Pfam" id="PF14485"/>
    </source>
</evidence>
<feature type="chain" id="PRO_5039578345" evidence="1">
    <location>
        <begin position="23"/>
        <end position="146"/>
    </location>
</feature>
<keyword evidence="1" id="KW-0732">Signal</keyword>
<dbReference type="EMBL" id="JACRKR010000088">
    <property type="protein sequence ID" value="MBI5078726.1"/>
    <property type="molecule type" value="Genomic_DNA"/>
</dbReference>
<dbReference type="AlphaFoldDB" id="A0A9D6UM08"/>
<dbReference type="Proteomes" id="UP000808761">
    <property type="component" value="Unassembled WGS sequence"/>
</dbReference>
<evidence type="ECO:0000313" key="3">
    <source>
        <dbReference type="EMBL" id="MBI5078726.1"/>
    </source>
</evidence>
<evidence type="ECO:0000256" key="1">
    <source>
        <dbReference type="SAM" id="SignalP"/>
    </source>
</evidence>
<evidence type="ECO:0000313" key="4">
    <source>
        <dbReference type="Proteomes" id="UP000808761"/>
    </source>
</evidence>
<organism evidence="3 4">
    <name type="scientific">Candidatus Saganbacteria bacterium</name>
    <dbReference type="NCBI Taxonomy" id="2575572"/>
    <lineage>
        <taxon>Bacteria</taxon>
        <taxon>Bacillati</taxon>
        <taxon>Saganbacteria</taxon>
    </lineage>
</organism>
<reference evidence="3" key="1">
    <citation type="submission" date="2020-07" db="EMBL/GenBank/DDBJ databases">
        <title>Huge and variable diversity of episymbiotic CPR bacteria and DPANN archaea in groundwater ecosystems.</title>
        <authorList>
            <person name="He C.Y."/>
            <person name="Keren R."/>
            <person name="Whittaker M."/>
            <person name="Farag I.F."/>
            <person name="Doudna J."/>
            <person name="Cate J.H.D."/>
            <person name="Banfield J.F."/>
        </authorList>
    </citation>
    <scope>NUCLEOTIDE SEQUENCE</scope>
    <source>
        <strain evidence="3">NC_groundwater_1860_Pr3_B-0.1um_51_7</strain>
    </source>
</reference>
<feature type="signal peptide" evidence="1">
    <location>
        <begin position="1"/>
        <end position="22"/>
    </location>
</feature>
<accession>A0A9D6UM08</accession>
<dbReference type="InterPro" id="IPR027826">
    <property type="entry name" value="DUF4431"/>
</dbReference>
<comment type="caution">
    <text evidence="3">The sequence shown here is derived from an EMBL/GenBank/DDBJ whole genome shotgun (WGS) entry which is preliminary data.</text>
</comment>
<sequence length="146" mass="16327">MFKVTLPAVFFAVALAAIPARGQGPGPACLEYEPATVTVTGVIHRMLFPGPPEYSSVEEGDMPLWNWILFLEKPVCVNARPVDTLYEEEYGVMRMQLAPVYMDNMSERYKNVLGKRVAVKGELYHSHTGCHVTKVLIMPRSIMLAK</sequence>
<proteinExistence type="predicted"/>
<protein>
    <submittedName>
        <fullName evidence="3">DUF4431 domain-containing protein</fullName>
    </submittedName>
</protein>
<gene>
    <name evidence="3" type="ORF">HZB08_01720</name>
</gene>